<keyword evidence="2 10" id="KW-1003">Cell membrane</keyword>
<sequence>MAVNCLLVALGGGMGAMARYLLGLLPVGVDFPVTTLAINFIGAVVIGAVTAAAGLLPVPDRTVLFLKTGLCGGFTTFSTFSLETMNLLEKGRTATGVIYASGSVVLCLIGVLLGRGLAKLMFGK</sequence>
<dbReference type="GO" id="GO:0062054">
    <property type="term" value="F:fluoride channel activity"/>
    <property type="evidence" value="ECO:0007669"/>
    <property type="project" value="UniProtKB-UniRule"/>
</dbReference>
<accession>A0A212KI65</accession>
<feature type="binding site" evidence="10">
    <location>
        <position position="72"/>
    </location>
    <ligand>
        <name>Na(+)</name>
        <dbReference type="ChEBI" id="CHEBI:29101"/>
        <note>structural</note>
    </ligand>
</feature>
<comment type="function">
    <text evidence="9 10">Fluoride-specific ion channel. Important for reducing fluoride concentration in the cell, thus reducing its toxicity.</text>
</comment>
<comment type="catalytic activity">
    <reaction evidence="8">
        <text>fluoride(in) = fluoride(out)</text>
        <dbReference type="Rhea" id="RHEA:76159"/>
        <dbReference type="ChEBI" id="CHEBI:17051"/>
    </reaction>
    <physiologicalReaction direction="left-to-right" evidence="8">
        <dbReference type="Rhea" id="RHEA:76160"/>
    </physiologicalReaction>
</comment>
<feature type="transmembrane region" description="Helical" evidence="10">
    <location>
        <begin position="63"/>
        <end position="82"/>
    </location>
</feature>
<keyword evidence="10" id="KW-0813">Transport</keyword>
<evidence type="ECO:0000256" key="7">
    <source>
        <dbReference type="ARBA" id="ARBA00035120"/>
    </source>
</evidence>
<dbReference type="EMBL" id="FLUN01000001">
    <property type="protein sequence ID" value="SBW11339.1"/>
    <property type="molecule type" value="Genomic_DNA"/>
</dbReference>
<keyword evidence="5 10" id="KW-0472">Membrane</keyword>
<comment type="activity regulation">
    <text evidence="10">Na(+) is not transported, but it plays an essential structural role and its presence is essential for fluoride channel function.</text>
</comment>
<feature type="transmembrane region" description="Helical" evidence="10">
    <location>
        <begin position="94"/>
        <end position="114"/>
    </location>
</feature>
<dbReference type="GO" id="GO:0005886">
    <property type="term" value="C:plasma membrane"/>
    <property type="evidence" value="ECO:0007669"/>
    <property type="project" value="UniProtKB-SubCell"/>
</dbReference>
<dbReference type="GO" id="GO:0140114">
    <property type="term" value="P:cellular detoxification of fluoride"/>
    <property type="evidence" value="ECO:0007669"/>
    <property type="project" value="UniProtKB-UniRule"/>
</dbReference>
<evidence type="ECO:0000256" key="4">
    <source>
        <dbReference type="ARBA" id="ARBA00022989"/>
    </source>
</evidence>
<dbReference type="GO" id="GO:0046872">
    <property type="term" value="F:metal ion binding"/>
    <property type="evidence" value="ECO:0007669"/>
    <property type="project" value="UniProtKB-KW"/>
</dbReference>
<keyword evidence="10" id="KW-0406">Ion transport</keyword>
<evidence type="ECO:0000256" key="10">
    <source>
        <dbReference type="HAMAP-Rule" id="MF_00454"/>
    </source>
</evidence>
<evidence type="ECO:0000256" key="5">
    <source>
        <dbReference type="ARBA" id="ARBA00023136"/>
    </source>
</evidence>
<dbReference type="HAMAP" id="MF_00454">
    <property type="entry name" value="FluC"/>
    <property type="match status" value="1"/>
</dbReference>
<evidence type="ECO:0000256" key="2">
    <source>
        <dbReference type="ARBA" id="ARBA00022475"/>
    </source>
</evidence>
<keyword evidence="10" id="KW-0479">Metal-binding</keyword>
<keyword evidence="6 10" id="KW-0407">Ion channel</keyword>
<protein>
    <recommendedName>
        <fullName evidence="10">Fluoride-specific ion channel FluC</fullName>
    </recommendedName>
</protein>
<evidence type="ECO:0000256" key="1">
    <source>
        <dbReference type="ARBA" id="ARBA00004651"/>
    </source>
</evidence>
<evidence type="ECO:0000256" key="9">
    <source>
        <dbReference type="ARBA" id="ARBA00049940"/>
    </source>
</evidence>
<evidence type="ECO:0000256" key="3">
    <source>
        <dbReference type="ARBA" id="ARBA00022692"/>
    </source>
</evidence>
<evidence type="ECO:0000256" key="6">
    <source>
        <dbReference type="ARBA" id="ARBA00023303"/>
    </source>
</evidence>
<dbReference type="InterPro" id="IPR003691">
    <property type="entry name" value="FluC"/>
</dbReference>
<keyword evidence="3 10" id="KW-0812">Transmembrane</keyword>
<reference evidence="11" key="1">
    <citation type="submission" date="2016-04" db="EMBL/GenBank/DDBJ databases">
        <authorList>
            <person name="Evans L.H."/>
            <person name="Alamgir A."/>
            <person name="Owens N."/>
            <person name="Weber N.D."/>
            <person name="Virtaneva K."/>
            <person name="Barbian K."/>
            <person name="Babar A."/>
            <person name="Rosenke K."/>
        </authorList>
    </citation>
    <scope>NUCLEOTIDE SEQUENCE</scope>
    <source>
        <strain evidence="11">86</strain>
    </source>
</reference>
<comment type="similarity">
    <text evidence="7 10">Belongs to the fluoride channel Fluc/FEX (TC 1.A.43) family.</text>
</comment>
<evidence type="ECO:0000313" key="11">
    <source>
        <dbReference type="EMBL" id="SBW11339.1"/>
    </source>
</evidence>
<name>A0A212KI65_9FIRM</name>
<comment type="subcellular location">
    <subcellularLocation>
        <location evidence="1 10">Cell membrane</location>
        <topology evidence="1 10">Multi-pass membrane protein</topology>
    </subcellularLocation>
</comment>
<keyword evidence="10" id="KW-0915">Sodium</keyword>
<evidence type="ECO:0000256" key="8">
    <source>
        <dbReference type="ARBA" id="ARBA00035585"/>
    </source>
</evidence>
<feature type="binding site" evidence="10">
    <location>
        <position position="75"/>
    </location>
    <ligand>
        <name>Na(+)</name>
        <dbReference type="ChEBI" id="CHEBI:29101"/>
        <note>structural</note>
    </ligand>
</feature>
<dbReference type="PANTHER" id="PTHR28259:SF1">
    <property type="entry name" value="FLUORIDE EXPORT PROTEIN 1-RELATED"/>
    <property type="match status" value="1"/>
</dbReference>
<dbReference type="AlphaFoldDB" id="A0A212KI65"/>
<keyword evidence="4 10" id="KW-1133">Transmembrane helix</keyword>
<dbReference type="NCBIfam" id="TIGR00494">
    <property type="entry name" value="crcB"/>
    <property type="match status" value="1"/>
</dbReference>
<dbReference type="Pfam" id="PF02537">
    <property type="entry name" value="CRCB"/>
    <property type="match status" value="1"/>
</dbReference>
<organism evidence="11">
    <name type="scientific">uncultured Eubacteriales bacterium</name>
    <dbReference type="NCBI Taxonomy" id="172733"/>
    <lineage>
        <taxon>Bacteria</taxon>
        <taxon>Bacillati</taxon>
        <taxon>Bacillota</taxon>
        <taxon>Clostridia</taxon>
        <taxon>Eubacteriales</taxon>
        <taxon>environmental samples</taxon>
    </lineage>
</organism>
<proteinExistence type="inferred from homology"/>
<feature type="transmembrane region" description="Helical" evidence="10">
    <location>
        <begin position="34"/>
        <end position="56"/>
    </location>
</feature>
<gene>
    <name evidence="10 11" type="primary">crcB</name>
    <name evidence="10" type="synonym">fluC</name>
    <name evidence="11" type="ORF">KL86CLO1_13241</name>
</gene>
<dbReference type="PANTHER" id="PTHR28259">
    <property type="entry name" value="FLUORIDE EXPORT PROTEIN 1-RELATED"/>
    <property type="match status" value="1"/>
</dbReference>